<reference evidence="2 3" key="1">
    <citation type="submission" date="2019-04" db="EMBL/GenBank/DDBJ databases">
        <authorList>
            <person name="Van Vliet M D."/>
        </authorList>
    </citation>
    <scope>NUCLEOTIDE SEQUENCE [LARGE SCALE GENOMIC DNA]</scope>
    <source>
        <strain evidence="2 3">F21</strain>
    </source>
</reference>
<keyword evidence="1" id="KW-1133">Transmembrane helix</keyword>
<keyword evidence="1" id="KW-0472">Membrane</keyword>
<dbReference type="EMBL" id="CAAHFH010000002">
    <property type="protein sequence ID" value="VGO22636.1"/>
    <property type="molecule type" value="Genomic_DNA"/>
</dbReference>
<name>A0A6C2UUV5_9BACT</name>
<dbReference type="RefSeq" id="WP_136064136.1">
    <property type="nucleotide sequence ID" value="NZ_CAAHFH010000002.1"/>
</dbReference>
<keyword evidence="3" id="KW-1185">Reference proteome</keyword>
<keyword evidence="1" id="KW-0812">Transmembrane</keyword>
<organism evidence="2 3">
    <name type="scientific">Pontiella sulfatireligans</name>
    <dbReference type="NCBI Taxonomy" id="2750658"/>
    <lineage>
        <taxon>Bacteria</taxon>
        <taxon>Pseudomonadati</taxon>
        <taxon>Kiritimatiellota</taxon>
        <taxon>Kiritimatiellia</taxon>
        <taxon>Kiritimatiellales</taxon>
        <taxon>Pontiellaceae</taxon>
        <taxon>Pontiella</taxon>
    </lineage>
</organism>
<evidence type="ECO:0000313" key="3">
    <source>
        <dbReference type="Proteomes" id="UP000346198"/>
    </source>
</evidence>
<sequence>MKNSTALSRKNFLAGSAGIMAAPLILPLGVYGAEQALRIGLIGCGRMGRSNIMSVFGRGDKENVLITALADVDANRANKLKKELERKYAGRGRKLKSRSIRIATSFCLHQVLMAL</sequence>
<evidence type="ECO:0000313" key="2">
    <source>
        <dbReference type="EMBL" id="VGO22636.1"/>
    </source>
</evidence>
<gene>
    <name evidence="2" type="ORF">SCARR_04721</name>
</gene>
<evidence type="ECO:0008006" key="4">
    <source>
        <dbReference type="Google" id="ProtNLM"/>
    </source>
</evidence>
<evidence type="ECO:0000256" key="1">
    <source>
        <dbReference type="SAM" id="Phobius"/>
    </source>
</evidence>
<dbReference type="Proteomes" id="UP000346198">
    <property type="component" value="Unassembled WGS sequence"/>
</dbReference>
<dbReference type="SUPFAM" id="SSF51735">
    <property type="entry name" value="NAD(P)-binding Rossmann-fold domains"/>
    <property type="match status" value="1"/>
</dbReference>
<dbReference type="AlphaFoldDB" id="A0A6C2UUV5"/>
<proteinExistence type="predicted"/>
<dbReference type="Gene3D" id="3.40.50.720">
    <property type="entry name" value="NAD(P)-binding Rossmann-like Domain"/>
    <property type="match status" value="1"/>
</dbReference>
<dbReference type="InterPro" id="IPR036291">
    <property type="entry name" value="NAD(P)-bd_dom_sf"/>
</dbReference>
<protein>
    <recommendedName>
        <fullName evidence="4">Gfo/Idh/MocA-like oxidoreductase N-terminal domain-containing protein</fullName>
    </recommendedName>
</protein>
<accession>A0A6C2UUV5</accession>
<feature type="transmembrane region" description="Helical" evidence="1">
    <location>
        <begin position="12"/>
        <end position="33"/>
    </location>
</feature>